<protein>
    <submittedName>
        <fullName evidence="1">Uncharacterized protein</fullName>
    </submittedName>
</protein>
<dbReference type="AlphaFoldDB" id="A0AAD5TBK6"/>
<keyword evidence="2" id="KW-1185">Reference proteome</keyword>
<reference evidence="1" key="1">
    <citation type="submission" date="2020-05" db="EMBL/GenBank/DDBJ databases">
        <title>Phylogenomic resolution of chytrid fungi.</title>
        <authorList>
            <person name="Stajich J.E."/>
            <person name="Amses K."/>
            <person name="Simmons R."/>
            <person name="Seto K."/>
            <person name="Myers J."/>
            <person name="Bonds A."/>
            <person name="Quandt C.A."/>
            <person name="Barry K."/>
            <person name="Liu P."/>
            <person name="Grigoriev I."/>
            <person name="Longcore J.E."/>
            <person name="James T.Y."/>
        </authorList>
    </citation>
    <scope>NUCLEOTIDE SEQUENCE</scope>
    <source>
        <strain evidence="1">JEL0379</strain>
    </source>
</reference>
<name>A0AAD5TBK6_9FUNG</name>
<dbReference type="Proteomes" id="UP001212152">
    <property type="component" value="Unassembled WGS sequence"/>
</dbReference>
<comment type="caution">
    <text evidence="1">The sequence shown here is derived from an EMBL/GenBank/DDBJ whole genome shotgun (WGS) entry which is preliminary data.</text>
</comment>
<evidence type="ECO:0000313" key="1">
    <source>
        <dbReference type="EMBL" id="KAJ3167015.1"/>
    </source>
</evidence>
<evidence type="ECO:0000313" key="2">
    <source>
        <dbReference type="Proteomes" id="UP001212152"/>
    </source>
</evidence>
<proteinExistence type="predicted"/>
<gene>
    <name evidence="1" type="ORF">HDU87_001883</name>
</gene>
<dbReference type="EMBL" id="JADGJQ010000150">
    <property type="protein sequence ID" value="KAJ3167015.1"/>
    <property type="molecule type" value="Genomic_DNA"/>
</dbReference>
<accession>A0AAD5TBK6</accession>
<sequence>MVRSILAENDVQKLSSAKAQAIAALKTFSLLQARLVHGGHDGGRHRQAVVEEKALYAEEEWDYSEEDGLEIQQFPNFEGEVYFPLTVQLWQAGRITAAAIGTGANTSAEFKFQQISV</sequence>
<organism evidence="1 2">
    <name type="scientific">Geranomyces variabilis</name>
    <dbReference type="NCBI Taxonomy" id="109894"/>
    <lineage>
        <taxon>Eukaryota</taxon>
        <taxon>Fungi</taxon>
        <taxon>Fungi incertae sedis</taxon>
        <taxon>Chytridiomycota</taxon>
        <taxon>Chytridiomycota incertae sedis</taxon>
        <taxon>Chytridiomycetes</taxon>
        <taxon>Spizellomycetales</taxon>
        <taxon>Powellomycetaceae</taxon>
        <taxon>Geranomyces</taxon>
    </lineage>
</organism>